<accession>A0A8S4RHS4</accession>
<dbReference type="OrthoDB" id="2154978at2759"/>
<evidence type="ECO:0000313" key="1">
    <source>
        <dbReference type="EMBL" id="CAH2236965.1"/>
    </source>
</evidence>
<dbReference type="EMBL" id="CAKXAJ010025241">
    <property type="protein sequence ID" value="CAH2236965.1"/>
    <property type="molecule type" value="Genomic_DNA"/>
</dbReference>
<protein>
    <submittedName>
        <fullName evidence="1">Jg9459 protein</fullName>
    </submittedName>
</protein>
<reference evidence="1" key="1">
    <citation type="submission" date="2022-03" db="EMBL/GenBank/DDBJ databases">
        <authorList>
            <person name="Lindestad O."/>
        </authorList>
    </citation>
    <scope>NUCLEOTIDE SEQUENCE</scope>
</reference>
<name>A0A8S4RHS4_9NEOP</name>
<dbReference type="InterPro" id="IPR028233">
    <property type="entry name" value="BBIP10"/>
</dbReference>
<gene>
    <name evidence="1" type="primary">jg9459</name>
    <name evidence="1" type="ORF">PAEG_LOCUS14283</name>
</gene>
<organism evidence="1 2">
    <name type="scientific">Pararge aegeria aegeria</name>
    <dbReference type="NCBI Taxonomy" id="348720"/>
    <lineage>
        <taxon>Eukaryota</taxon>
        <taxon>Metazoa</taxon>
        <taxon>Ecdysozoa</taxon>
        <taxon>Arthropoda</taxon>
        <taxon>Hexapoda</taxon>
        <taxon>Insecta</taxon>
        <taxon>Pterygota</taxon>
        <taxon>Neoptera</taxon>
        <taxon>Endopterygota</taxon>
        <taxon>Lepidoptera</taxon>
        <taxon>Glossata</taxon>
        <taxon>Ditrysia</taxon>
        <taxon>Papilionoidea</taxon>
        <taxon>Nymphalidae</taxon>
        <taxon>Satyrinae</taxon>
        <taxon>Satyrini</taxon>
        <taxon>Parargina</taxon>
        <taxon>Pararge</taxon>
    </lineage>
</organism>
<proteinExistence type="predicted"/>
<dbReference type="Pfam" id="PF14777">
    <property type="entry name" value="BBIP10"/>
    <property type="match status" value="1"/>
</dbReference>
<comment type="caution">
    <text evidence="1">The sequence shown here is derived from an EMBL/GenBank/DDBJ whole genome shotgun (WGS) entry which is preliminary data.</text>
</comment>
<dbReference type="GO" id="GO:0034464">
    <property type="term" value="C:BBSome"/>
    <property type="evidence" value="ECO:0007669"/>
    <property type="project" value="InterPro"/>
</dbReference>
<dbReference type="GO" id="GO:0060271">
    <property type="term" value="P:cilium assembly"/>
    <property type="evidence" value="ECO:0007669"/>
    <property type="project" value="InterPro"/>
</dbReference>
<sequence>MSKAIPDEVKSIEFDSILPDSGFLFYEECPSEYEIDKPILLPLKSTTQTRFEQLQQEAVQVWKEKQKTAKNNA</sequence>
<evidence type="ECO:0000313" key="2">
    <source>
        <dbReference type="Proteomes" id="UP000838756"/>
    </source>
</evidence>
<dbReference type="Proteomes" id="UP000838756">
    <property type="component" value="Unassembled WGS sequence"/>
</dbReference>
<dbReference type="AlphaFoldDB" id="A0A8S4RHS4"/>
<keyword evidence="2" id="KW-1185">Reference proteome</keyword>